<evidence type="ECO:0000313" key="7">
    <source>
        <dbReference type="Ensembl" id="ENSHCOP00000013316.1"/>
    </source>
</evidence>
<evidence type="ECO:0000256" key="4">
    <source>
        <dbReference type="ARBA" id="ARBA00029452"/>
    </source>
</evidence>
<comment type="subcellular location">
    <subcellularLocation>
        <location evidence="1">Cytoplasm</location>
        <location evidence="1">Cytoskeleton</location>
        <location evidence="1">Microtubule organizing center</location>
        <location evidence="1">Centrosome</location>
        <location evidence="1">Centriole</location>
    </subcellularLocation>
</comment>
<keyword evidence="2" id="KW-0963">Cytoplasm</keyword>
<feature type="region of interest" description="Disordered" evidence="5">
    <location>
        <begin position="166"/>
        <end position="185"/>
    </location>
</feature>
<evidence type="ECO:0000256" key="2">
    <source>
        <dbReference type="ARBA" id="ARBA00022490"/>
    </source>
</evidence>
<keyword evidence="3" id="KW-0206">Cytoskeleton</keyword>
<evidence type="ECO:0000256" key="1">
    <source>
        <dbReference type="ARBA" id="ARBA00004114"/>
    </source>
</evidence>
<reference evidence="7" key="1">
    <citation type="submission" date="2025-08" db="UniProtKB">
        <authorList>
            <consortium name="Ensembl"/>
        </authorList>
    </citation>
    <scope>IDENTIFICATION</scope>
</reference>
<keyword evidence="8" id="KW-1185">Reference proteome</keyword>
<reference evidence="7" key="2">
    <citation type="submission" date="2025-09" db="UniProtKB">
        <authorList>
            <consortium name="Ensembl"/>
        </authorList>
    </citation>
    <scope>IDENTIFICATION</scope>
</reference>
<dbReference type="Ensembl" id="ENSHCOT00000020609.1">
    <property type="protein sequence ID" value="ENSHCOP00000013316.1"/>
    <property type="gene ID" value="ENSHCOG00000016442.1"/>
</dbReference>
<feature type="compositionally biased region" description="Basic residues" evidence="5">
    <location>
        <begin position="45"/>
        <end position="59"/>
    </location>
</feature>
<protein>
    <submittedName>
        <fullName evidence="7">Protein phosphatase 1 regulatory subunit 35</fullName>
    </submittedName>
</protein>
<dbReference type="InterPro" id="IPR029135">
    <property type="entry name" value="PPP1R35_C"/>
</dbReference>
<comment type="similarity">
    <text evidence="4">Belongs to the PPP1R35 family.</text>
</comment>
<evidence type="ECO:0000256" key="3">
    <source>
        <dbReference type="ARBA" id="ARBA00023212"/>
    </source>
</evidence>
<dbReference type="AlphaFoldDB" id="A0A3Q2Y6T9"/>
<sequence>MKGWASFLSPPPSPSAAPLPLSSSPGLTLCPELDLSVMASPTPMHSKRPQNRQTRRNRNPKVCFEEPAVVRVIPEPQIQPISDAPPQQPTSNQMRWRDDRRGNQNLTTGILKKRTEGAARVPHDHADIPEEVELNSTLALKAELLALQGAEFNTQKAVQETLQKAEQTKKQINSRATQGNPIAPN</sequence>
<dbReference type="Pfam" id="PF15503">
    <property type="entry name" value="PPP1R35_C"/>
    <property type="match status" value="1"/>
</dbReference>
<dbReference type="Proteomes" id="UP000264820">
    <property type="component" value="Unplaced"/>
</dbReference>
<name>A0A3Q2Y6T9_HIPCM</name>
<dbReference type="STRING" id="109280.ENSHCOP00000013316"/>
<accession>A0A3Q2Y6T9</accession>
<evidence type="ECO:0000256" key="5">
    <source>
        <dbReference type="SAM" id="MobiDB-lite"/>
    </source>
</evidence>
<feature type="region of interest" description="Disordered" evidence="5">
    <location>
        <begin position="75"/>
        <end position="102"/>
    </location>
</feature>
<organism evidence="7 8">
    <name type="scientific">Hippocampus comes</name>
    <name type="common">Tiger tail seahorse</name>
    <dbReference type="NCBI Taxonomy" id="109280"/>
    <lineage>
        <taxon>Eukaryota</taxon>
        <taxon>Metazoa</taxon>
        <taxon>Chordata</taxon>
        <taxon>Craniata</taxon>
        <taxon>Vertebrata</taxon>
        <taxon>Euteleostomi</taxon>
        <taxon>Actinopterygii</taxon>
        <taxon>Neopterygii</taxon>
        <taxon>Teleostei</taxon>
        <taxon>Neoteleostei</taxon>
        <taxon>Acanthomorphata</taxon>
        <taxon>Syngnathiaria</taxon>
        <taxon>Syngnathiformes</taxon>
        <taxon>Syngnathoidei</taxon>
        <taxon>Syngnathidae</taxon>
        <taxon>Hippocampus</taxon>
    </lineage>
</organism>
<evidence type="ECO:0000259" key="6">
    <source>
        <dbReference type="Pfam" id="PF15503"/>
    </source>
</evidence>
<feature type="region of interest" description="Disordered" evidence="5">
    <location>
        <begin position="1"/>
        <end position="63"/>
    </location>
</feature>
<proteinExistence type="inferred from homology"/>
<evidence type="ECO:0000313" key="8">
    <source>
        <dbReference type="Proteomes" id="UP000264820"/>
    </source>
</evidence>
<dbReference type="GO" id="GO:0005814">
    <property type="term" value="C:centriole"/>
    <property type="evidence" value="ECO:0007669"/>
    <property type="project" value="UniProtKB-SubCell"/>
</dbReference>
<feature type="domain" description="Protein phosphatase 1 regulatory subunit 35 C-terminal" evidence="6">
    <location>
        <begin position="133"/>
        <end position="180"/>
    </location>
</feature>